<dbReference type="Gene3D" id="1.10.1740.10">
    <property type="match status" value="1"/>
</dbReference>
<evidence type="ECO:0000259" key="7">
    <source>
        <dbReference type="PROSITE" id="PS00716"/>
    </source>
</evidence>
<dbReference type="Proteomes" id="UP000280417">
    <property type="component" value="Unassembled WGS sequence"/>
</dbReference>
<comment type="function">
    <text evidence="5">Sigma factors are initiation factors that promote the attachment of RNA polymerase to specific initiation sites and are then released.</text>
</comment>
<dbReference type="NCBIfam" id="TIGR02937">
    <property type="entry name" value="sigma70-ECF"/>
    <property type="match status" value="1"/>
</dbReference>
<dbReference type="NCBIfam" id="NF005413">
    <property type="entry name" value="PRK06986.1"/>
    <property type="match status" value="1"/>
</dbReference>
<dbReference type="InterPro" id="IPR013324">
    <property type="entry name" value="RNA_pol_sigma_r3/r4-like"/>
</dbReference>
<accession>A0A662DMG3</accession>
<dbReference type="PANTHER" id="PTHR30385">
    <property type="entry name" value="SIGMA FACTOR F FLAGELLAR"/>
    <property type="match status" value="1"/>
</dbReference>
<dbReference type="Pfam" id="PF04539">
    <property type="entry name" value="Sigma70_r3"/>
    <property type="match status" value="1"/>
</dbReference>
<feature type="domain" description="RNA polymerase sigma-70" evidence="6">
    <location>
        <begin position="35"/>
        <end position="48"/>
    </location>
</feature>
<evidence type="ECO:0000256" key="4">
    <source>
        <dbReference type="ARBA" id="ARBA00023163"/>
    </source>
</evidence>
<dbReference type="Gene3D" id="1.20.140.160">
    <property type="match status" value="1"/>
</dbReference>
<dbReference type="InterPro" id="IPR000943">
    <property type="entry name" value="RNA_pol_sigma70"/>
</dbReference>
<keyword evidence="3 5" id="KW-0238">DNA-binding</keyword>
<dbReference type="PANTHER" id="PTHR30385:SF7">
    <property type="entry name" value="RNA POLYMERASE SIGMA FACTOR FLIA"/>
    <property type="match status" value="1"/>
</dbReference>
<comment type="caution">
    <text evidence="8">The sequence shown here is derived from an EMBL/GenBank/DDBJ whole genome shotgun (WGS) entry which is preliminary data.</text>
</comment>
<comment type="similarity">
    <text evidence="5">Belongs to the sigma-70 factor family.</text>
</comment>
<reference evidence="8 9" key="1">
    <citation type="submission" date="2018-06" db="EMBL/GenBank/DDBJ databases">
        <title>Extensive metabolic versatility and redundancy in microbially diverse, dynamic hydrothermal sediments.</title>
        <authorList>
            <person name="Dombrowski N."/>
            <person name="Teske A."/>
            <person name="Baker B.J."/>
        </authorList>
    </citation>
    <scope>NUCLEOTIDE SEQUENCE [LARGE SCALE GENOMIC DNA]</scope>
    <source>
        <strain evidence="8">B3_G15</strain>
    </source>
</reference>
<evidence type="ECO:0000256" key="3">
    <source>
        <dbReference type="ARBA" id="ARBA00023125"/>
    </source>
</evidence>
<dbReference type="GO" id="GO:0006352">
    <property type="term" value="P:DNA-templated transcription initiation"/>
    <property type="evidence" value="ECO:0007669"/>
    <property type="project" value="InterPro"/>
</dbReference>
<keyword evidence="1 5" id="KW-0805">Transcription regulation</keyword>
<dbReference type="SUPFAM" id="SSF88659">
    <property type="entry name" value="Sigma3 and sigma4 domains of RNA polymerase sigma factors"/>
    <property type="match status" value="2"/>
</dbReference>
<dbReference type="InterPro" id="IPR013325">
    <property type="entry name" value="RNA_pol_sigma_r2"/>
</dbReference>
<sequence>MKLNKEKLIMSYLPLVKYVVDRLPFSSLPHISREDLISSGVIGLLKALESFDPSRGVKFKTYAIPRIKGAIMDELRRLDWIPRSLRKKADLLEKTYSCLEKKLGRTPTDKELSRELNISEKDLFKLYTQVNHFSYISLNAASSEQDDRTLTEKIASTNDSQNPMETLKKNEVKRILKRALENLPSRERMIIILYYYEELTFKEIGHVLGISESRVSQIHGKVILKLRATLAELRESLPA</sequence>
<dbReference type="PROSITE" id="PS00716">
    <property type="entry name" value="SIGMA70_2"/>
    <property type="match status" value="1"/>
</dbReference>
<evidence type="ECO:0000259" key="6">
    <source>
        <dbReference type="PROSITE" id="PS00715"/>
    </source>
</evidence>
<keyword evidence="2 5" id="KW-0731">Sigma factor</keyword>
<dbReference type="NCBIfam" id="TIGR02479">
    <property type="entry name" value="FliA_WhiG"/>
    <property type="match status" value="1"/>
</dbReference>
<dbReference type="InterPro" id="IPR007624">
    <property type="entry name" value="RNA_pol_sigma70_r3"/>
</dbReference>
<name>A0A662DMG3_UNCAE</name>
<evidence type="ECO:0000256" key="5">
    <source>
        <dbReference type="RuleBase" id="RU362124"/>
    </source>
</evidence>
<dbReference type="PIRSF" id="PIRSF000770">
    <property type="entry name" value="RNA_pol_sigma-SigE/K"/>
    <property type="match status" value="1"/>
</dbReference>
<dbReference type="Pfam" id="PF04542">
    <property type="entry name" value="Sigma70_r2"/>
    <property type="match status" value="1"/>
</dbReference>
<dbReference type="EMBL" id="QMQA01000009">
    <property type="protein sequence ID" value="RLE15312.1"/>
    <property type="molecule type" value="Genomic_DNA"/>
</dbReference>
<dbReference type="InterPro" id="IPR014284">
    <property type="entry name" value="RNA_pol_sigma-70_dom"/>
</dbReference>
<protein>
    <recommendedName>
        <fullName evidence="5">RNA polymerase sigma factor</fullName>
    </recommendedName>
</protein>
<feature type="domain" description="RNA polymerase sigma-70" evidence="7">
    <location>
        <begin position="200"/>
        <end position="226"/>
    </location>
</feature>
<keyword evidence="4 5" id="KW-0804">Transcription</keyword>
<dbReference type="Pfam" id="PF04545">
    <property type="entry name" value="Sigma70_r4"/>
    <property type="match status" value="1"/>
</dbReference>
<dbReference type="AlphaFoldDB" id="A0A662DMG3"/>
<evidence type="ECO:0000313" key="8">
    <source>
        <dbReference type="EMBL" id="RLE15312.1"/>
    </source>
</evidence>
<organism evidence="8 9">
    <name type="scientific">Aerophobetes bacterium</name>
    <dbReference type="NCBI Taxonomy" id="2030807"/>
    <lineage>
        <taxon>Bacteria</taxon>
        <taxon>Candidatus Aerophobota</taxon>
    </lineage>
</organism>
<dbReference type="GO" id="GO:0003677">
    <property type="term" value="F:DNA binding"/>
    <property type="evidence" value="ECO:0007669"/>
    <property type="project" value="UniProtKB-KW"/>
</dbReference>
<dbReference type="InterPro" id="IPR007630">
    <property type="entry name" value="RNA_pol_sigma70_r4"/>
</dbReference>
<gene>
    <name evidence="8" type="ORF">DRJ04_00720</name>
</gene>
<dbReference type="InterPro" id="IPR007627">
    <property type="entry name" value="RNA_pol_sigma70_r2"/>
</dbReference>
<dbReference type="CDD" id="cd06171">
    <property type="entry name" value="Sigma70_r4"/>
    <property type="match status" value="1"/>
</dbReference>
<dbReference type="PRINTS" id="PR00046">
    <property type="entry name" value="SIGMA70FCT"/>
</dbReference>
<dbReference type="SUPFAM" id="SSF88946">
    <property type="entry name" value="Sigma2 domain of RNA polymerase sigma factors"/>
    <property type="match status" value="1"/>
</dbReference>
<evidence type="ECO:0000256" key="2">
    <source>
        <dbReference type="ARBA" id="ARBA00023082"/>
    </source>
</evidence>
<evidence type="ECO:0000313" key="9">
    <source>
        <dbReference type="Proteomes" id="UP000280417"/>
    </source>
</evidence>
<dbReference type="PROSITE" id="PS00715">
    <property type="entry name" value="SIGMA70_1"/>
    <property type="match status" value="1"/>
</dbReference>
<dbReference type="InterPro" id="IPR012845">
    <property type="entry name" value="RNA_pol_sigma_FliA_WhiG"/>
</dbReference>
<dbReference type="GO" id="GO:0003899">
    <property type="term" value="F:DNA-directed RNA polymerase activity"/>
    <property type="evidence" value="ECO:0007669"/>
    <property type="project" value="InterPro"/>
</dbReference>
<dbReference type="GO" id="GO:0016987">
    <property type="term" value="F:sigma factor activity"/>
    <property type="evidence" value="ECO:0007669"/>
    <property type="project" value="UniProtKB-KW"/>
</dbReference>
<evidence type="ECO:0000256" key="1">
    <source>
        <dbReference type="ARBA" id="ARBA00023015"/>
    </source>
</evidence>
<proteinExistence type="inferred from homology"/>